<dbReference type="PANTHER" id="PTHR36167">
    <property type="entry name" value="C2H2 FINGER DOMAIN TRANSCRIPTION FACTOR (EUROFUNG)-RELATED"/>
    <property type="match status" value="1"/>
</dbReference>
<dbReference type="AlphaFoldDB" id="A0A2H3RQ82"/>
<dbReference type="InterPro" id="IPR039327">
    <property type="entry name" value="CON7-like"/>
</dbReference>
<evidence type="ECO:0000313" key="4">
    <source>
        <dbReference type="Proteomes" id="UP000760494"/>
    </source>
</evidence>
<dbReference type="Proteomes" id="UP000760494">
    <property type="component" value="Unassembled WGS sequence"/>
</dbReference>
<dbReference type="EMBL" id="CABFJX010000009">
    <property type="protein sequence ID" value="VTT57218.1"/>
    <property type="molecule type" value="Genomic_DNA"/>
</dbReference>
<accession>A0A2H3RQ82</accession>
<evidence type="ECO:0000313" key="3">
    <source>
        <dbReference type="EMBL" id="VTT57218.1"/>
    </source>
</evidence>
<proteinExistence type="predicted"/>
<dbReference type="InterPro" id="IPR031348">
    <property type="entry name" value="PigL_N"/>
</dbReference>
<dbReference type="PANTHER" id="PTHR36167:SF3">
    <property type="entry name" value="C2H2 FINGER DOMAIN TRANSCRIPTION FACTOR (EUROFUNG)-RELATED"/>
    <property type="match status" value="1"/>
</dbReference>
<feature type="coiled-coil region" evidence="1">
    <location>
        <begin position="40"/>
        <end position="67"/>
    </location>
</feature>
<reference evidence="3" key="1">
    <citation type="submission" date="2019-05" db="EMBL/GenBank/DDBJ databases">
        <authorList>
            <person name="Piombo E."/>
        </authorList>
    </citation>
    <scope>NUCLEOTIDE SEQUENCE</scope>
    <source>
        <strain evidence="3">C2S</strain>
    </source>
</reference>
<organism evidence="3 4">
    <name type="scientific">Fusarium fujikuroi</name>
    <name type="common">Bakanae and foot rot disease fungus</name>
    <name type="synonym">Gibberella fujikuroi</name>
    <dbReference type="NCBI Taxonomy" id="5127"/>
    <lineage>
        <taxon>Eukaryota</taxon>
        <taxon>Fungi</taxon>
        <taxon>Dikarya</taxon>
        <taxon>Ascomycota</taxon>
        <taxon>Pezizomycotina</taxon>
        <taxon>Sordariomycetes</taxon>
        <taxon>Hypocreomycetidae</taxon>
        <taxon>Hypocreales</taxon>
        <taxon>Nectriaceae</taxon>
        <taxon>Fusarium</taxon>
        <taxon>Fusarium fujikuroi species complex</taxon>
    </lineage>
</organism>
<protein>
    <recommendedName>
        <fullName evidence="2">Azaphilone pigments biosynthesis cluster protein L N-terminal domain-containing protein</fullName>
    </recommendedName>
</protein>
<feature type="domain" description="Azaphilone pigments biosynthesis cluster protein L N-terminal" evidence="2">
    <location>
        <begin position="3"/>
        <end position="210"/>
    </location>
</feature>
<dbReference type="GO" id="GO:0006355">
    <property type="term" value="P:regulation of DNA-templated transcription"/>
    <property type="evidence" value="ECO:0007669"/>
    <property type="project" value="InterPro"/>
</dbReference>
<evidence type="ECO:0000259" key="2">
    <source>
        <dbReference type="Pfam" id="PF17111"/>
    </source>
</evidence>
<sequence>MAAEAVGLAATVITIADAAYKSSKRLYELIDGFRTASKTLSDLHTDLSSLEQLLQSLKDALGKADDESLSDEMRKCLQNLKPCMVACCEVCDDFSAKVMQITSHSTEDHVSWRDKIRLQFEEKGIQAFQFRLAAHKTTINIVLGLVNLLYLTDKIEANQILNRSTSSDQNRQAYKNLETNIITALAEHNRVVMEALHEHAVALQQCLRVCYSVVDAAPASTSDTVHRMEGYDSAKQLVAGDIGDAVLRSRPVTVGIASAHQQAQQALFQNVGADSIDGVMKFFQ</sequence>
<name>A0A2H3RQ82_FUSFU</name>
<dbReference type="Pfam" id="PF17111">
    <property type="entry name" value="PigL_N"/>
    <property type="match status" value="1"/>
</dbReference>
<dbReference type="OrthoDB" id="4814917at2759"/>
<gene>
    <name evidence="3" type="ORF">C2S_13548</name>
</gene>
<keyword evidence="1" id="KW-0175">Coiled coil</keyword>
<evidence type="ECO:0000256" key="1">
    <source>
        <dbReference type="SAM" id="Coils"/>
    </source>
</evidence>
<comment type="caution">
    <text evidence="3">The sequence shown here is derived from an EMBL/GenBank/DDBJ whole genome shotgun (WGS) entry which is preliminary data.</text>
</comment>